<dbReference type="EMBL" id="CP047591">
    <property type="protein sequence ID" value="QHI71770.1"/>
    <property type="molecule type" value="Genomic_DNA"/>
</dbReference>
<accession>A0A6P1MAW6</accession>
<keyword evidence="2" id="KW-1185">Reference proteome</keyword>
<dbReference type="Proteomes" id="UP000463883">
    <property type="component" value="Chromosome"/>
</dbReference>
<protein>
    <submittedName>
        <fullName evidence="1">Uncharacterized protein</fullName>
    </submittedName>
</protein>
<evidence type="ECO:0000313" key="2">
    <source>
        <dbReference type="Proteomes" id="UP000463883"/>
    </source>
</evidence>
<sequence>MNNLNINQSSYYFGNPDLRDYYSSCSQAIRNKLDESGVEISTLGELKQVVENMKINI</sequence>
<dbReference type="RefSeq" id="WP_162361544.1">
    <property type="nucleotide sequence ID" value="NZ_CP047591.1"/>
</dbReference>
<dbReference type="KEGG" id="amic:Ami3637_04650"/>
<reference evidence="1 2" key="1">
    <citation type="submission" date="2020-01" db="EMBL/GenBank/DDBJ databases">
        <title>Genomic analysis of Aminipila sp. CBA3637.</title>
        <authorList>
            <person name="Kim Y.B."/>
            <person name="Roh S.W."/>
        </authorList>
    </citation>
    <scope>NUCLEOTIDE SEQUENCE [LARGE SCALE GENOMIC DNA]</scope>
    <source>
        <strain evidence="1 2">CBA3637</strain>
    </source>
</reference>
<gene>
    <name evidence="1" type="ORF">Ami3637_04650</name>
</gene>
<evidence type="ECO:0000313" key="1">
    <source>
        <dbReference type="EMBL" id="QHI71770.1"/>
    </source>
</evidence>
<organism evidence="1 2">
    <name type="scientific">Aminipila terrae</name>
    <dbReference type="NCBI Taxonomy" id="2697030"/>
    <lineage>
        <taxon>Bacteria</taxon>
        <taxon>Bacillati</taxon>
        <taxon>Bacillota</taxon>
        <taxon>Clostridia</taxon>
        <taxon>Peptostreptococcales</taxon>
        <taxon>Anaerovoracaceae</taxon>
        <taxon>Aminipila</taxon>
    </lineage>
</organism>
<dbReference type="AlphaFoldDB" id="A0A6P1MAW6"/>
<name>A0A6P1MAW6_9FIRM</name>
<proteinExistence type="predicted"/>